<reference evidence="1" key="1">
    <citation type="submission" date="2014-09" db="EMBL/GenBank/DDBJ databases">
        <authorList>
            <person name="Magalhaes I.L.F."/>
            <person name="Oliveira U."/>
            <person name="Santos F.R."/>
            <person name="Vidigal T.H.D.A."/>
            <person name="Brescovit A.D."/>
            <person name="Santos A.J."/>
        </authorList>
    </citation>
    <scope>NUCLEOTIDE SEQUENCE</scope>
    <source>
        <tissue evidence="1">Shoot tissue taken approximately 20 cm above the soil surface</tissue>
    </source>
</reference>
<reference evidence="1" key="2">
    <citation type="journal article" date="2015" name="Data Brief">
        <title>Shoot transcriptome of the giant reed, Arundo donax.</title>
        <authorList>
            <person name="Barrero R.A."/>
            <person name="Guerrero F.D."/>
            <person name="Moolhuijzen P."/>
            <person name="Goolsby J.A."/>
            <person name="Tidwell J."/>
            <person name="Bellgard S.E."/>
            <person name="Bellgard M.I."/>
        </authorList>
    </citation>
    <scope>NUCLEOTIDE SEQUENCE</scope>
    <source>
        <tissue evidence="1">Shoot tissue taken approximately 20 cm above the soil surface</tissue>
    </source>
</reference>
<dbReference type="AlphaFoldDB" id="A0A0A8Y1P3"/>
<accession>A0A0A8Y1P3</accession>
<sequence length="27" mass="3230">MDDRLNRGKILLFQNKPDQNDKITRSI</sequence>
<name>A0A0A8Y1P3_ARUDO</name>
<proteinExistence type="predicted"/>
<dbReference type="EMBL" id="GBRH01278857">
    <property type="protein sequence ID" value="JAD19038.1"/>
    <property type="molecule type" value="Transcribed_RNA"/>
</dbReference>
<protein>
    <submittedName>
        <fullName evidence="1">Uncharacterized protein</fullName>
    </submittedName>
</protein>
<organism evidence="1">
    <name type="scientific">Arundo donax</name>
    <name type="common">Giant reed</name>
    <name type="synonym">Donax arundinaceus</name>
    <dbReference type="NCBI Taxonomy" id="35708"/>
    <lineage>
        <taxon>Eukaryota</taxon>
        <taxon>Viridiplantae</taxon>
        <taxon>Streptophyta</taxon>
        <taxon>Embryophyta</taxon>
        <taxon>Tracheophyta</taxon>
        <taxon>Spermatophyta</taxon>
        <taxon>Magnoliopsida</taxon>
        <taxon>Liliopsida</taxon>
        <taxon>Poales</taxon>
        <taxon>Poaceae</taxon>
        <taxon>PACMAD clade</taxon>
        <taxon>Arundinoideae</taxon>
        <taxon>Arundineae</taxon>
        <taxon>Arundo</taxon>
    </lineage>
</organism>
<evidence type="ECO:0000313" key="1">
    <source>
        <dbReference type="EMBL" id="JAD19038.1"/>
    </source>
</evidence>